<dbReference type="SUPFAM" id="SSF48173">
    <property type="entry name" value="Cryptochrome/photolyase FAD-binding domain"/>
    <property type="match status" value="1"/>
</dbReference>
<feature type="site" description="Electron transfer via tryptophanyl radical" evidence="9">
    <location>
        <position position="374"/>
    </location>
</feature>
<evidence type="ECO:0000256" key="3">
    <source>
        <dbReference type="ARBA" id="ARBA00014046"/>
    </source>
</evidence>
<keyword evidence="13" id="KW-1185">Reference proteome</keyword>
<accession>A0A6M1T2X4</accession>
<dbReference type="PRINTS" id="PR00147">
    <property type="entry name" value="DNAPHOTLYASE"/>
</dbReference>
<dbReference type="Proteomes" id="UP000474802">
    <property type="component" value="Unassembled WGS sequence"/>
</dbReference>
<dbReference type="Gene3D" id="1.25.40.80">
    <property type="match status" value="1"/>
</dbReference>
<dbReference type="InterPro" id="IPR036134">
    <property type="entry name" value="Crypto/Photolyase_FAD-like_sf"/>
</dbReference>
<dbReference type="RefSeq" id="WP_164535380.1">
    <property type="nucleotide sequence ID" value="NZ_JAALFG010000004.1"/>
</dbReference>
<dbReference type="InterPro" id="IPR036155">
    <property type="entry name" value="Crypto/Photolyase_N_sf"/>
</dbReference>
<evidence type="ECO:0000259" key="11">
    <source>
        <dbReference type="PROSITE" id="PS51645"/>
    </source>
</evidence>
<dbReference type="GO" id="GO:0009416">
    <property type="term" value="P:response to light stimulus"/>
    <property type="evidence" value="ECO:0007669"/>
    <property type="project" value="TreeGrafter"/>
</dbReference>
<dbReference type="Gene3D" id="3.40.50.620">
    <property type="entry name" value="HUPs"/>
    <property type="match status" value="1"/>
</dbReference>
<dbReference type="FunFam" id="1.10.579.10:FF:000003">
    <property type="entry name" value="Deoxyribodipyrimidine photo-lyase"/>
    <property type="match status" value="1"/>
</dbReference>
<dbReference type="PROSITE" id="PS51645">
    <property type="entry name" value="PHR_CRY_ALPHA_BETA"/>
    <property type="match status" value="1"/>
</dbReference>
<feature type="binding site" evidence="8">
    <location>
        <position position="214"/>
    </location>
    <ligand>
        <name>FAD</name>
        <dbReference type="ChEBI" id="CHEBI:57692"/>
    </ligand>
</feature>
<reference evidence="12 13" key="2">
    <citation type="submission" date="2020-03" db="EMBL/GenBank/DDBJ databases">
        <title>Devosia chinhatensis sp. nov., isolated from a hexachlorocyclohexane (HCH) dump site in India.</title>
        <authorList>
            <person name="Kumar M."/>
            <person name="Lal R."/>
        </authorList>
    </citation>
    <scope>NUCLEOTIDE SEQUENCE [LARGE SCALE GENOMIC DNA]</scope>
    <source>
        <strain evidence="12 13">H239</strain>
    </source>
</reference>
<feature type="binding site" evidence="8">
    <location>
        <begin position="364"/>
        <end position="366"/>
    </location>
    <ligand>
        <name>FAD</name>
        <dbReference type="ChEBI" id="CHEBI:57692"/>
    </ligand>
</feature>
<evidence type="ECO:0000256" key="9">
    <source>
        <dbReference type="PIRSR" id="PIRSR602081-2"/>
    </source>
</evidence>
<comment type="cofactor">
    <cofactor evidence="8">
        <name>FAD</name>
        <dbReference type="ChEBI" id="CHEBI:57692"/>
    </cofactor>
    <text evidence="8">Binds 1 FAD per subunit.</text>
</comment>
<dbReference type="EMBL" id="JAALFG010000004">
    <property type="protein sequence ID" value="NGP19141.1"/>
    <property type="molecule type" value="Genomic_DNA"/>
</dbReference>
<keyword evidence="12" id="KW-0456">Lyase</keyword>
<evidence type="ECO:0000313" key="13">
    <source>
        <dbReference type="Proteomes" id="UP000474802"/>
    </source>
</evidence>
<feature type="site" description="Electron transfer via tryptophanyl radical" evidence="9">
    <location>
        <position position="298"/>
    </location>
</feature>
<dbReference type="AlphaFoldDB" id="A0A6M1T2X4"/>
<dbReference type="PROSITE" id="PS00394">
    <property type="entry name" value="DNA_PHOTOLYASES_1_1"/>
    <property type="match status" value="1"/>
</dbReference>
<keyword evidence="6 10" id="KW-0157">Chromophore</keyword>
<name>A0A6M1T2X4_9HYPH</name>
<dbReference type="GO" id="GO:0000719">
    <property type="term" value="P:photoreactive repair"/>
    <property type="evidence" value="ECO:0007669"/>
    <property type="project" value="UniProtKB-ARBA"/>
</dbReference>
<comment type="cofactor">
    <cofactor evidence="1">
        <name>(6R)-5,10-methylene-5,6,7,8-tetrahydrofolate</name>
        <dbReference type="ChEBI" id="CHEBI:15636"/>
    </cofactor>
</comment>
<feature type="domain" description="Photolyase/cryptochrome alpha/beta" evidence="11">
    <location>
        <begin position="2"/>
        <end position="129"/>
    </location>
</feature>
<evidence type="ECO:0000256" key="1">
    <source>
        <dbReference type="ARBA" id="ARBA00001932"/>
    </source>
</evidence>
<dbReference type="PANTHER" id="PTHR11455">
    <property type="entry name" value="CRYPTOCHROME"/>
    <property type="match status" value="1"/>
</dbReference>
<feature type="binding site" evidence="8">
    <location>
        <begin position="226"/>
        <end position="230"/>
    </location>
    <ligand>
        <name>FAD</name>
        <dbReference type="ChEBI" id="CHEBI:57692"/>
    </ligand>
</feature>
<feature type="site" description="Electron transfer via tryptophanyl radical" evidence="9">
    <location>
        <position position="351"/>
    </location>
</feature>
<evidence type="ECO:0000256" key="5">
    <source>
        <dbReference type="ARBA" id="ARBA00022827"/>
    </source>
</evidence>
<dbReference type="GO" id="GO:0003904">
    <property type="term" value="F:deoxyribodipyrimidine photo-lyase activity"/>
    <property type="evidence" value="ECO:0007669"/>
    <property type="project" value="UniProtKB-EC"/>
</dbReference>
<protein>
    <recommendedName>
        <fullName evidence="3">Deoxyribodipyrimidine photo-lyase</fullName>
        <ecNumber evidence="2">4.1.99.3</ecNumber>
    </recommendedName>
</protein>
<dbReference type="PANTHER" id="PTHR11455:SF9">
    <property type="entry name" value="CRYPTOCHROME CIRCADIAN CLOCK 5 ISOFORM X1"/>
    <property type="match status" value="1"/>
</dbReference>
<comment type="similarity">
    <text evidence="10">Belongs to the DNA photolyase family.</text>
</comment>
<comment type="caution">
    <text evidence="12">The sequence shown here is derived from an EMBL/GenBank/DDBJ whole genome shotgun (WGS) entry which is preliminary data.</text>
</comment>
<organism evidence="12 13">
    <name type="scientific">Devosia aurantiaca</name>
    <dbReference type="NCBI Taxonomy" id="2714858"/>
    <lineage>
        <taxon>Bacteria</taxon>
        <taxon>Pseudomonadati</taxon>
        <taxon>Pseudomonadota</taxon>
        <taxon>Alphaproteobacteria</taxon>
        <taxon>Hyphomicrobiales</taxon>
        <taxon>Devosiaceae</taxon>
        <taxon>Devosia</taxon>
    </lineage>
</organism>
<proteinExistence type="inferred from homology"/>
<dbReference type="InterPro" id="IPR014729">
    <property type="entry name" value="Rossmann-like_a/b/a_fold"/>
</dbReference>
<reference evidence="12 13" key="1">
    <citation type="submission" date="2020-02" db="EMBL/GenBank/DDBJ databases">
        <authorList>
            <person name="Khan S.A."/>
            <person name="Jeon C.O."/>
            <person name="Chun B.H."/>
        </authorList>
    </citation>
    <scope>NUCLEOTIDE SEQUENCE [LARGE SCALE GENOMIC DNA]</scope>
    <source>
        <strain evidence="12 13">H239</strain>
    </source>
</reference>
<evidence type="ECO:0000256" key="4">
    <source>
        <dbReference type="ARBA" id="ARBA00022630"/>
    </source>
</evidence>
<keyword evidence="4 8" id="KW-0285">Flavoprotein</keyword>
<dbReference type="Pfam" id="PF00875">
    <property type="entry name" value="DNA_photolyase"/>
    <property type="match status" value="1"/>
</dbReference>
<dbReference type="GO" id="GO:0003677">
    <property type="term" value="F:DNA binding"/>
    <property type="evidence" value="ECO:0007669"/>
    <property type="project" value="TreeGrafter"/>
</dbReference>
<keyword evidence="5 8" id="KW-0274">FAD</keyword>
<evidence type="ECO:0000256" key="6">
    <source>
        <dbReference type="ARBA" id="ARBA00022991"/>
    </source>
</evidence>
<evidence type="ECO:0000256" key="7">
    <source>
        <dbReference type="ARBA" id="ARBA00033999"/>
    </source>
</evidence>
<dbReference type="InterPro" id="IPR018394">
    <property type="entry name" value="DNA_photolyase_1_CS_C"/>
</dbReference>
<sequence>MSKALVWLRNDLRLSDNPALVAAFKEADDVTALFIFETDEGIRAPGGAARWWFNRSLTDLSERLAEIGVHLLVEEGKAEDVLRRVLKDVGATSLHWNRRYHPAERALDAGIKERLGEDIAVESHPGNVLVEPWDIATGTGKSYSVYGPFWKNLRALDIAEPLAAPKGKAVRHKKVDESYREPKWAKKLAPYWTIGETAAQEKLAAFFDERLTDYPQGRDFPALQATSHLSPHLRHGEISPRQIWHAAKAFAHAHHAETERINKFLSELAWRDFNYHQLYHRDDIVRVAMHTKYEGMKWREAPEQLEAWKRGRTGIPMVDAGMRELWETGYMENRVRMLTASFLCKNLLIDWRVGEEWFWDCLCDGDIANNPGNWQWVAGSGMDASPFFRIFNPVTQGERFDADGDYVRRWVPELAELPDKHVQQPWAAPKDVLAKAGVKIGETYPEPIVDLKETRFRALEAAKAL</sequence>
<evidence type="ECO:0000313" key="12">
    <source>
        <dbReference type="EMBL" id="NGP19141.1"/>
    </source>
</evidence>
<evidence type="ECO:0000256" key="10">
    <source>
        <dbReference type="RuleBase" id="RU004182"/>
    </source>
</evidence>
<dbReference type="InterPro" id="IPR005101">
    <property type="entry name" value="Cryptochr/Photolyase_FAD-bd"/>
</dbReference>
<dbReference type="Pfam" id="PF03441">
    <property type="entry name" value="FAD_binding_7"/>
    <property type="match status" value="1"/>
</dbReference>
<dbReference type="InterPro" id="IPR002081">
    <property type="entry name" value="Cryptochrome/DNA_photolyase_1"/>
</dbReference>
<dbReference type="PROSITE" id="PS00691">
    <property type="entry name" value="DNA_PHOTOLYASES_1_2"/>
    <property type="match status" value="1"/>
</dbReference>
<dbReference type="InterPro" id="IPR006050">
    <property type="entry name" value="DNA_photolyase_N"/>
</dbReference>
<feature type="binding site" evidence="8">
    <location>
        <position position="264"/>
    </location>
    <ligand>
        <name>FAD</name>
        <dbReference type="ChEBI" id="CHEBI:57692"/>
    </ligand>
</feature>
<evidence type="ECO:0000256" key="2">
    <source>
        <dbReference type="ARBA" id="ARBA00013149"/>
    </source>
</evidence>
<dbReference type="EC" id="4.1.99.3" evidence="2"/>
<gene>
    <name evidence="12" type="ORF">G5575_17190</name>
</gene>
<dbReference type="GO" id="GO:0071949">
    <property type="term" value="F:FAD binding"/>
    <property type="evidence" value="ECO:0007669"/>
    <property type="project" value="TreeGrafter"/>
</dbReference>
<evidence type="ECO:0000256" key="8">
    <source>
        <dbReference type="PIRSR" id="PIRSR602081-1"/>
    </source>
</evidence>
<comment type="catalytic activity">
    <reaction evidence="7">
        <text>cyclobutadipyrimidine (in DNA) = 2 pyrimidine residues (in DNA).</text>
        <dbReference type="EC" id="4.1.99.3"/>
    </reaction>
</comment>
<dbReference type="SUPFAM" id="SSF52425">
    <property type="entry name" value="Cryptochrome/photolyase, N-terminal domain"/>
    <property type="match status" value="1"/>
</dbReference>
<dbReference type="Gene3D" id="1.10.579.10">
    <property type="entry name" value="DNA Cyclobutane Dipyrimidine Photolyase, subunit A, domain 3"/>
    <property type="match status" value="1"/>
</dbReference>